<feature type="non-terminal residue" evidence="1">
    <location>
        <position position="41"/>
    </location>
</feature>
<sequence length="41" mass="4536">IHPLRTFSTDVSQDTRAASTVVTIDRERERGCYVVEVAAEG</sequence>
<dbReference type="Proteomes" id="UP000265618">
    <property type="component" value="Unassembled WGS sequence"/>
</dbReference>
<name>A0A9K3DEL4_9EUKA</name>
<dbReference type="EMBL" id="BDIP01010099">
    <property type="protein sequence ID" value="GIQ92603.1"/>
    <property type="molecule type" value="Genomic_DNA"/>
</dbReference>
<reference evidence="1 2" key="1">
    <citation type="journal article" date="2018" name="PLoS ONE">
        <title>The draft genome of Kipferlia bialata reveals reductive genome evolution in fornicate parasites.</title>
        <authorList>
            <person name="Tanifuji G."/>
            <person name="Takabayashi S."/>
            <person name="Kume K."/>
            <person name="Takagi M."/>
            <person name="Nakayama T."/>
            <person name="Kamikawa R."/>
            <person name="Inagaki Y."/>
            <person name="Hashimoto T."/>
        </authorList>
    </citation>
    <scope>NUCLEOTIDE SEQUENCE [LARGE SCALE GENOMIC DNA]</scope>
    <source>
        <strain evidence="1">NY0173</strain>
    </source>
</reference>
<evidence type="ECO:0000313" key="1">
    <source>
        <dbReference type="EMBL" id="GIQ92603.1"/>
    </source>
</evidence>
<keyword evidence="2" id="KW-1185">Reference proteome</keyword>
<protein>
    <submittedName>
        <fullName evidence="1">Uncharacterized protein</fullName>
    </submittedName>
</protein>
<proteinExistence type="predicted"/>
<dbReference type="AlphaFoldDB" id="A0A9K3DEL4"/>
<accession>A0A9K3DEL4</accession>
<feature type="non-terminal residue" evidence="1">
    <location>
        <position position="1"/>
    </location>
</feature>
<comment type="caution">
    <text evidence="1">The sequence shown here is derived from an EMBL/GenBank/DDBJ whole genome shotgun (WGS) entry which is preliminary data.</text>
</comment>
<gene>
    <name evidence="1" type="ORF">KIPB_016475</name>
</gene>
<organism evidence="1 2">
    <name type="scientific">Kipferlia bialata</name>
    <dbReference type="NCBI Taxonomy" id="797122"/>
    <lineage>
        <taxon>Eukaryota</taxon>
        <taxon>Metamonada</taxon>
        <taxon>Carpediemonas-like organisms</taxon>
        <taxon>Kipferlia</taxon>
    </lineage>
</organism>
<evidence type="ECO:0000313" key="2">
    <source>
        <dbReference type="Proteomes" id="UP000265618"/>
    </source>
</evidence>